<evidence type="ECO:0000313" key="1">
    <source>
        <dbReference type="EMBL" id="CAD8064200.1"/>
    </source>
</evidence>
<sequence>MRASIIFIKLKNEIDLSKYKEITIVNQERCISFSDPKEYIQLKAQRDGTHVILFYRFGQNSINFQYFELKIPENIQISTCYETLLLTDKQNQFTKRYQLQAIPVNLINRGIDLFGRINQLNFTYQKDGLTIHCFDLGQSWYSGQAFQIDLKNPIEDLQYMKTLIKQTETIQFSQSIMEYASNNLVQLMENKIVLVSKANLKTTEFPLDNQYKFTIILYIYDDLIYVKAQKDNQDNIFFVTKCKDYNCQLQSGCNQLNNRGKILYLNKLHFFYGRQSVRFDQHLQYKRRSIKHIGIQVY</sequence>
<name>A0A8S1L7U7_9CILI</name>
<gene>
    <name evidence="1" type="ORF">PSON_ATCC_30995.1.T0180385</name>
</gene>
<accession>A0A8S1L7U7</accession>
<evidence type="ECO:0000313" key="2">
    <source>
        <dbReference type="Proteomes" id="UP000692954"/>
    </source>
</evidence>
<reference evidence="1" key="1">
    <citation type="submission" date="2021-01" db="EMBL/GenBank/DDBJ databases">
        <authorList>
            <consortium name="Genoscope - CEA"/>
            <person name="William W."/>
        </authorList>
    </citation>
    <scope>NUCLEOTIDE SEQUENCE</scope>
</reference>
<organism evidence="1 2">
    <name type="scientific">Paramecium sonneborni</name>
    <dbReference type="NCBI Taxonomy" id="65129"/>
    <lineage>
        <taxon>Eukaryota</taxon>
        <taxon>Sar</taxon>
        <taxon>Alveolata</taxon>
        <taxon>Ciliophora</taxon>
        <taxon>Intramacronucleata</taxon>
        <taxon>Oligohymenophorea</taxon>
        <taxon>Peniculida</taxon>
        <taxon>Parameciidae</taxon>
        <taxon>Paramecium</taxon>
    </lineage>
</organism>
<dbReference type="AlphaFoldDB" id="A0A8S1L7U7"/>
<keyword evidence="2" id="KW-1185">Reference proteome</keyword>
<proteinExistence type="predicted"/>
<dbReference type="Proteomes" id="UP000692954">
    <property type="component" value="Unassembled WGS sequence"/>
</dbReference>
<dbReference type="EMBL" id="CAJJDN010000018">
    <property type="protein sequence ID" value="CAD8064200.1"/>
    <property type="molecule type" value="Genomic_DNA"/>
</dbReference>
<comment type="caution">
    <text evidence="1">The sequence shown here is derived from an EMBL/GenBank/DDBJ whole genome shotgun (WGS) entry which is preliminary data.</text>
</comment>
<protein>
    <submittedName>
        <fullName evidence="1">Uncharacterized protein</fullName>
    </submittedName>
</protein>